<dbReference type="InterPro" id="IPR027417">
    <property type="entry name" value="P-loop_NTPase"/>
</dbReference>
<keyword evidence="3" id="KW-0547">Nucleotide-binding</keyword>
<dbReference type="Gene3D" id="3.40.50.300">
    <property type="entry name" value="P-loop containing nucleotide triphosphate hydrolases"/>
    <property type="match status" value="1"/>
</dbReference>
<comment type="caution">
    <text evidence="6">The sequence shown here is derived from an EMBL/GenBank/DDBJ whole genome shotgun (WGS) entry which is preliminary data.</text>
</comment>
<reference evidence="7" key="1">
    <citation type="journal article" date="2019" name="Int. J. Syst. Evol. Microbiol.">
        <title>The Global Catalogue of Microorganisms (GCM) 10K type strain sequencing project: providing services to taxonomists for standard genome sequencing and annotation.</title>
        <authorList>
            <consortium name="The Broad Institute Genomics Platform"/>
            <consortium name="The Broad Institute Genome Sequencing Center for Infectious Disease"/>
            <person name="Wu L."/>
            <person name="Ma J."/>
        </authorList>
    </citation>
    <scope>NUCLEOTIDE SEQUENCE [LARGE SCALE GENOMIC DNA]</scope>
    <source>
        <strain evidence="7">CGMCC 1.8985</strain>
    </source>
</reference>
<dbReference type="PANTHER" id="PTHR46743">
    <property type="entry name" value="TEICHOIC ACIDS EXPORT ATP-BINDING PROTEIN TAGH"/>
    <property type="match status" value="1"/>
</dbReference>
<dbReference type="RefSeq" id="WP_132986705.1">
    <property type="nucleotide sequence ID" value="NZ_BMME01000001.1"/>
</dbReference>
<dbReference type="CDD" id="cd03220">
    <property type="entry name" value="ABC_KpsT_Wzt"/>
    <property type="match status" value="1"/>
</dbReference>
<dbReference type="SUPFAM" id="SSF52540">
    <property type="entry name" value="P-loop containing nucleoside triphosphate hydrolases"/>
    <property type="match status" value="1"/>
</dbReference>
<evidence type="ECO:0000256" key="1">
    <source>
        <dbReference type="ARBA" id="ARBA00005417"/>
    </source>
</evidence>
<dbReference type="Proteomes" id="UP000599009">
    <property type="component" value="Unassembled WGS sequence"/>
</dbReference>
<accession>A0ABQ2ELA0</accession>
<evidence type="ECO:0000313" key="6">
    <source>
        <dbReference type="EMBL" id="GGK13432.1"/>
    </source>
</evidence>
<name>A0ABQ2ELA0_9GAMM</name>
<dbReference type="InterPro" id="IPR003593">
    <property type="entry name" value="AAA+_ATPase"/>
</dbReference>
<feature type="domain" description="ABC transporter" evidence="5">
    <location>
        <begin position="30"/>
        <end position="251"/>
    </location>
</feature>
<evidence type="ECO:0000256" key="4">
    <source>
        <dbReference type="ARBA" id="ARBA00022840"/>
    </source>
</evidence>
<keyword evidence="4" id="KW-0067">ATP-binding</keyword>
<evidence type="ECO:0000313" key="7">
    <source>
        <dbReference type="Proteomes" id="UP000599009"/>
    </source>
</evidence>
<dbReference type="SMART" id="SM00382">
    <property type="entry name" value="AAA"/>
    <property type="match status" value="1"/>
</dbReference>
<dbReference type="InterPro" id="IPR003439">
    <property type="entry name" value="ABC_transporter-like_ATP-bd"/>
</dbReference>
<dbReference type="PROSITE" id="PS50893">
    <property type="entry name" value="ABC_TRANSPORTER_2"/>
    <property type="match status" value="1"/>
</dbReference>
<evidence type="ECO:0000256" key="2">
    <source>
        <dbReference type="ARBA" id="ARBA00022448"/>
    </source>
</evidence>
<gene>
    <name evidence="6" type="ORF">GCM10011394_23350</name>
</gene>
<sequence length="288" mass="31460">MTAYLSATDVTLKVPHFVQGERPAGTFASTLFAAITARPRREYREILSNVTFHAREGDRIAVMGRNGAGKTTLLRMLSGAFKPTSGYVEVAGSVQALLNLSLGFHVDGTVRENVFVRAAAMGVPTRQVARDLDEILHFAGLEHAVNHRLSTLSSGQRMRLGFALSTTIQHDIMLMDEWFGAGDAEFVDKARERMVGRVAGSKIVVLASHSFQMLRRICSVGIVLDAGEMVYFGPINQAIDEYKKIYQSTPEYIARRKFEAENEGLVTEGIVARDGAAPARPRDGDGTG</sequence>
<keyword evidence="7" id="KW-1185">Reference proteome</keyword>
<dbReference type="PROSITE" id="PS00211">
    <property type="entry name" value="ABC_TRANSPORTER_1"/>
    <property type="match status" value="1"/>
</dbReference>
<dbReference type="PANTHER" id="PTHR46743:SF2">
    <property type="entry name" value="TEICHOIC ACIDS EXPORT ATP-BINDING PROTEIN TAGH"/>
    <property type="match status" value="1"/>
</dbReference>
<organism evidence="6 7">
    <name type="scientific">Luteimonas terricola</name>
    <dbReference type="NCBI Taxonomy" id="645597"/>
    <lineage>
        <taxon>Bacteria</taxon>
        <taxon>Pseudomonadati</taxon>
        <taxon>Pseudomonadota</taxon>
        <taxon>Gammaproteobacteria</taxon>
        <taxon>Lysobacterales</taxon>
        <taxon>Lysobacteraceae</taxon>
        <taxon>Luteimonas</taxon>
    </lineage>
</organism>
<protein>
    <recommendedName>
        <fullName evidence="5">ABC transporter domain-containing protein</fullName>
    </recommendedName>
</protein>
<dbReference type="InterPro" id="IPR017871">
    <property type="entry name" value="ABC_transporter-like_CS"/>
</dbReference>
<dbReference type="Pfam" id="PF00005">
    <property type="entry name" value="ABC_tran"/>
    <property type="match status" value="1"/>
</dbReference>
<keyword evidence="2" id="KW-0813">Transport</keyword>
<evidence type="ECO:0000259" key="5">
    <source>
        <dbReference type="PROSITE" id="PS50893"/>
    </source>
</evidence>
<dbReference type="InterPro" id="IPR050683">
    <property type="entry name" value="Bact_Polysacc_Export_ATP-bd"/>
</dbReference>
<evidence type="ECO:0000256" key="3">
    <source>
        <dbReference type="ARBA" id="ARBA00022741"/>
    </source>
</evidence>
<proteinExistence type="inferred from homology"/>
<dbReference type="EMBL" id="BMME01000001">
    <property type="protein sequence ID" value="GGK13432.1"/>
    <property type="molecule type" value="Genomic_DNA"/>
</dbReference>
<dbReference type="InterPro" id="IPR015860">
    <property type="entry name" value="ABC_transpr_TagH-like"/>
</dbReference>
<comment type="similarity">
    <text evidence="1">Belongs to the ABC transporter superfamily.</text>
</comment>